<evidence type="ECO:0000256" key="5">
    <source>
        <dbReference type="ARBA" id="ARBA00022984"/>
    </source>
</evidence>
<keyword evidence="8" id="KW-0732">Signal</keyword>
<gene>
    <name evidence="10" type="ORF">B3C1_14565</name>
</gene>
<evidence type="ECO:0000313" key="11">
    <source>
        <dbReference type="Proteomes" id="UP000006755"/>
    </source>
</evidence>
<sequence>MKVLLSCCLLLFSSLAPASSQADKVVVHKSSYSLSLVRDGQVFKRFWIALGSAPFGHKTREGDQRTPEGRYLLDYKKADSAFYKAIHIDYPNADDLARARAMGVPPGGRIMIHGQRSGFNPRVQPSNWTNGCIALLNQDMDELWAAVAPGTPIEIYP</sequence>
<evidence type="ECO:0000256" key="4">
    <source>
        <dbReference type="ARBA" id="ARBA00022960"/>
    </source>
</evidence>
<feature type="chain" id="PRO_5003861948" evidence="8">
    <location>
        <begin position="19"/>
        <end position="157"/>
    </location>
</feature>
<keyword evidence="3" id="KW-0808">Transferase</keyword>
<evidence type="ECO:0000313" key="10">
    <source>
        <dbReference type="EMBL" id="EKE69919.1"/>
    </source>
</evidence>
<accession>K2JGY3</accession>
<evidence type="ECO:0000256" key="8">
    <source>
        <dbReference type="SAM" id="SignalP"/>
    </source>
</evidence>
<dbReference type="GO" id="GO:0016740">
    <property type="term" value="F:transferase activity"/>
    <property type="evidence" value="ECO:0007669"/>
    <property type="project" value="UniProtKB-KW"/>
</dbReference>
<dbReference type="CDD" id="cd16913">
    <property type="entry name" value="YkuD_like"/>
    <property type="match status" value="1"/>
</dbReference>
<feature type="signal peptide" evidence="8">
    <location>
        <begin position="1"/>
        <end position="18"/>
    </location>
</feature>
<protein>
    <submittedName>
        <fullName evidence="10">ErfK/YbiS/YcfS/YnhG family protein</fullName>
    </submittedName>
</protein>
<comment type="pathway">
    <text evidence="1 7">Cell wall biogenesis; peptidoglycan biosynthesis.</text>
</comment>
<dbReference type="UniPathway" id="UPA00219"/>
<evidence type="ECO:0000256" key="6">
    <source>
        <dbReference type="ARBA" id="ARBA00023316"/>
    </source>
</evidence>
<dbReference type="Proteomes" id="UP000006755">
    <property type="component" value="Unassembled WGS sequence"/>
</dbReference>
<dbReference type="EMBL" id="AMRI01000022">
    <property type="protein sequence ID" value="EKE69919.1"/>
    <property type="molecule type" value="Genomic_DNA"/>
</dbReference>
<dbReference type="GO" id="GO:0004180">
    <property type="term" value="F:carboxypeptidase activity"/>
    <property type="evidence" value="ECO:0007669"/>
    <property type="project" value="UniProtKB-ARBA"/>
</dbReference>
<feature type="domain" description="L,D-TPase catalytic" evidence="9">
    <location>
        <begin position="23"/>
        <end position="156"/>
    </location>
</feature>
<dbReference type="AlphaFoldDB" id="K2JGY3"/>
<dbReference type="GO" id="GO:0009252">
    <property type="term" value="P:peptidoglycan biosynthetic process"/>
    <property type="evidence" value="ECO:0007669"/>
    <property type="project" value="UniProtKB-UniPathway"/>
</dbReference>
<keyword evidence="11" id="KW-1185">Reference proteome</keyword>
<dbReference type="PANTHER" id="PTHR36699:SF1">
    <property type="entry name" value="L,D-TRANSPEPTIDASE YAFK-RELATED"/>
    <property type="match status" value="1"/>
</dbReference>
<dbReference type="STRING" id="745411.B3C1_14565"/>
<proteinExistence type="inferred from homology"/>
<dbReference type="InterPro" id="IPR005490">
    <property type="entry name" value="LD_TPept_cat_dom"/>
</dbReference>
<dbReference type="RefSeq" id="WP_008485752.1">
    <property type="nucleotide sequence ID" value="NZ_AMRI01000022.1"/>
</dbReference>
<dbReference type="InterPro" id="IPR038063">
    <property type="entry name" value="Transpep_catalytic_dom"/>
</dbReference>
<organism evidence="10 11">
    <name type="scientific">Gallaecimonas xiamenensis 3-C-1</name>
    <dbReference type="NCBI Taxonomy" id="745411"/>
    <lineage>
        <taxon>Bacteria</taxon>
        <taxon>Pseudomonadati</taxon>
        <taxon>Pseudomonadota</taxon>
        <taxon>Gammaproteobacteria</taxon>
        <taxon>Enterobacterales</taxon>
        <taxon>Gallaecimonadaceae</taxon>
        <taxon>Gallaecimonas</taxon>
    </lineage>
</organism>
<dbReference type="Gene3D" id="2.40.440.10">
    <property type="entry name" value="L,D-transpeptidase catalytic domain-like"/>
    <property type="match status" value="1"/>
</dbReference>
<evidence type="ECO:0000259" key="9">
    <source>
        <dbReference type="PROSITE" id="PS52029"/>
    </source>
</evidence>
<dbReference type="PATRIC" id="fig|745411.4.peg.2864"/>
<keyword evidence="4 7" id="KW-0133">Cell shape</keyword>
<dbReference type="PANTHER" id="PTHR36699">
    <property type="entry name" value="LD-TRANSPEPTIDASE"/>
    <property type="match status" value="1"/>
</dbReference>
<dbReference type="Pfam" id="PF03734">
    <property type="entry name" value="YkuD"/>
    <property type="match status" value="1"/>
</dbReference>
<keyword evidence="6 7" id="KW-0961">Cell wall biogenesis/degradation</keyword>
<dbReference type="OrthoDB" id="9809748at2"/>
<dbReference type="PROSITE" id="PS52029">
    <property type="entry name" value="LD_TPASE"/>
    <property type="match status" value="1"/>
</dbReference>
<comment type="similarity">
    <text evidence="2">Belongs to the YkuD family.</text>
</comment>
<evidence type="ECO:0000256" key="2">
    <source>
        <dbReference type="ARBA" id="ARBA00005992"/>
    </source>
</evidence>
<dbReference type="GO" id="GO:0008360">
    <property type="term" value="P:regulation of cell shape"/>
    <property type="evidence" value="ECO:0007669"/>
    <property type="project" value="UniProtKB-UniRule"/>
</dbReference>
<dbReference type="GO" id="GO:0071555">
    <property type="term" value="P:cell wall organization"/>
    <property type="evidence" value="ECO:0007669"/>
    <property type="project" value="UniProtKB-UniRule"/>
</dbReference>
<reference evidence="10 11" key="1">
    <citation type="journal article" date="2012" name="J. Bacteriol.">
        <title>Genome Sequence of Gallaecimonas xiamenensis Type Strain 3-C-1.</title>
        <authorList>
            <person name="Lai Q."/>
            <person name="Wang L."/>
            <person name="Wang W."/>
            <person name="Shao Z."/>
        </authorList>
    </citation>
    <scope>NUCLEOTIDE SEQUENCE [LARGE SCALE GENOMIC DNA]</scope>
    <source>
        <strain evidence="10 11">3-C-1</strain>
    </source>
</reference>
<keyword evidence="5 7" id="KW-0573">Peptidoglycan synthesis</keyword>
<evidence type="ECO:0000256" key="1">
    <source>
        <dbReference type="ARBA" id="ARBA00004752"/>
    </source>
</evidence>
<evidence type="ECO:0000256" key="3">
    <source>
        <dbReference type="ARBA" id="ARBA00022679"/>
    </source>
</evidence>
<dbReference type="SUPFAM" id="SSF141523">
    <property type="entry name" value="L,D-transpeptidase catalytic domain-like"/>
    <property type="match status" value="1"/>
</dbReference>
<evidence type="ECO:0000256" key="7">
    <source>
        <dbReference type="PROSITE-ProRule" id="PRU01373"/>
    </source>
</evidence>
<dbReference type="eggNOG" id="COG3034">
    <property type="taxonomic scope" value="Bacteria"/>
</dbReference>
<feature type="active site" description="Nucleophile" evidence="7">
    <location>
        <position position="132"/>
    </location>
</feature>
<feature type="active site" description="Proton donor/acceptor" evidence="7">
    <location>
        <position position="113"/>
    </location>
</feature>
<name>K2JGY3_9GAMM</name>
<comment type="caution">
    <text evidence="10">The sequence shown here is derived from an EMBL/GenBank/DDBJ whole genome shotgun (WGS) entry which is preliminary data.</text>
</comment>